<protein>
    <submittedName>
        <fullName evidence="2">Uncharacterized protein</fullName>
    </submittedName>
</protein>
<sequence>MEDLLEDTTRWQKGRYRTRERERDSEREEREERDGSESVFKYAGLRFQPPKPRARKRREERGLKREENAGKTKRGRVF</sequence>
<evidence type="ECO:0000313" key="2">
    <source>
        <dbReference type="EMBL" id="EFE41227.1"/>
    </source>
</evidence>
<feature type="compositionally biased region" description="Basic and acidic residues" evidence="1">
    <location>
        <begin position="17"/>
        <end position="36"/>
    </location>
</feature>
<dbReference type="Proteomes" id="UP000008383">
    <property type="component" value="Unassembled WGS sequence"/>
</dbReference>
<organism evidence="2 3">
    <name type="scientific">Trichophyton verrucosum (strain HKI 0517)</name>
    <dbReference type="NCBI Taxonomy" id="663202"/>
    <lineage>
        <taxon>Eukaryota</taxon>
        <taxon>Fungi</taxon>
        <taxon>Dikarya</taxon>
        <taxon>Ascomycota</taxon>
        <taxon>Pezizomycotina</taxon>
        <taxon>Eurotiomycetes</taxon>
        <taxon>Eurotiomycetidae</taxon>
        <taxon>Onygenales</taxon>
        <taxon>Arthrodermataceae</taxon>
        <taxon>Trichophyton</taxon>
    </lineage>
</organism>
<dbReference type="GeneID" id="9578727"/>
<evidence type="ECO:0000256" key="1">
    <source>
        <dbReference type="SAM" id="MobiDB-lite"/>
    </source>
</evidence>
<dbReference type="RefSeq" id="XP_003021845.1">
    <property type="nucleotide sequence ID" value="XM_003021799.1"/>
</dbReference>
<dbReference type="AlphaFoldDB" id="D4DA76"/>
<accession>D4DA76</accession>
<reference evidence="3" key="1">
    <citation type="journal article" date="2011" name="Genome Biol.">
        <title>Comparative and functional genomics provide insights into the pathogenicity of dermatophytic fungi.</title>
        <authorList>
            <person name="Burmester A."/>
            <person name="Shelest E."/>
            <person name="Gloeckner G."/>
            <person name="Heddergott C."/>
            <person name="Schindler S."/>
            <person name="Staib P."/>
            <person name="Heidel A."/>
            <person name="Felder M."/>
            <person name="Petzold A."/>
            <person name="Szafranski K."/>
            <person name="Feuermann M."/>
            <person name="Pedruzzi I."/>
            <person name="Priebe S."/>
            <person name="Groth M."/>
            <person name="Winkler R."/>
            <person name="Li W."/>
            <person name="Kniemeyer O."/>
            <person name="Schroeckh V."/>
            <person name="Hertweck C."/>
            <person name="Hube B."/>
            <person name="White T.C."/>
            <person name="Platzer M."/>
            <person name="Guthke R."/>
            <person name="Heitman J."/>
            <person name="Woestemeyer J."/>
            <person name="Zipfel P.F."/>
            <person name="Monod M."/>
            <person name="Brakhage A.A."/>
        </authorList>
    </citation>
    <scope>NUCLEOTIDE SEQUENCE [LARGE SCALE GENOMIC DNA]</scope>
    <source>
        <strain evidence="3">HKI 0517</strain>
    </source>
</reference>
<dbReference type="HOGENOM" id="CLU_2623783_0_0_1"/>
<proteinExistence type="predicted"/>
<evidence type="ECO:0000313" key="3">
    <source>
        <dbReference type="Proteomes" id="UP000008383"/>
    </source>
</evidence>
<dbReference type="EMBL" id="ACYE01000205">
    <property type="protein sequence ID" value="EFE41227.1"/>
    <property type="molecule type" value="Genomic_DNA"/>
</dbReference>
<gene>
    <name evidence="2" type="ORF">TRV_04022</name>
</gene>
<feature type="region of interest" description="Disordered" evidence="1">
    <location>
        <begin position="1"/>
        <end position="78"/>
    </location>
</feature>
<comment type="caution">
    <text evidence="2">The sequence shown here is derived from an EMBL/GenBank/DDBJ whole genome shotgun (WGS) entry which is preliminary data.</text>
</comment>
<feature type="compositionally biased region" description="Basic and acidic residues" evidence="1">
    <location>
        <begin position="57"/>
        <end position="70"/>
    </location>
</feature>
<keyword evidence="3" id="KW-1185">Reference proteome</keyword>
<name>D4DA76_TRIVH</name>
<dbReference type="KEGG" id="tve:TRV_04022"/>